<feature type="disulfide bond" description="Redox-active" evidence="9">
    <location>
        <begin position="65"/>
        <end position="68"/>
    </location>
</feature>
<feature type="domain" description="Thioredoxin" evidence="10">
    <location>
        <begin position="23"/>
        <end position="140"/>
    </location>
</feature>
<keyword evidence="6 9" id="KW-0676">Redox-active center</keyword>
<dbReference type="Pfam" id="PF21352">
    <property type="entry name" value="Zn_ribbon_Thio2"/>
    <property type="match status" value="1"/>
</dbReference>
<sequence length="144" mass="15971">MHLVCSHCGAINRSPDDKDISAAKCGKCQEPIYSNSPIDLNDNTFYRYIEKNDLPVIVDFWASWCGPCKAMAPTFEKVASESDSILFAKVNTENAPSVSADAVIRSIPTLIFFHKGREIDRISGGLGEMQLKQWIMQSISKLGE</sequence>
<dbReference type="SUPFAM" id="SSF52833">
    <property type="entry name" value="Thioredoxin-like"/>
    <property type="match status" value="1"/>
</dbReference>
<comment type="caution">
    <text evidence="11">The sequence shown here is derived from an EMBL/GenBank/DDBJ whole genome shotgun (WGS) entry which is preliminary data.</text>
</comment>
<dbReference type="PROSITE" id="PS51352">
    <property type="entry name" value="THIOREDOXIN_2"/>
    <property type="match status" value="1"/>
</dbReference>
<dbReference type="CDD" id="cd02947">
    <property type="entry name" value="TRX_family"/>
    <property type="match status" value="1"/>
</dbReference>
<dbReference type="EMBL" id="JAVRIE010000002">
    <property type="protein sequence ID" value="MDT0582139.1"/>
    <property type="molecule type" value="Genomic_DNA"/>
</dbReference>
<gene>
    <name evidence="11" type="primary">trxC</name>
    <name evidence="11" type="ORF">RM544_06295</name>
</gene>
<dbReference type="Gene3D" id="2.30.30.380">
    <property type="entry name" value="Zn-finger domain of Sec23/24"/>
    <property type="match status" value="1"/>
</dbReference>
<dbReference type="GO" id="GO:0046872">
    <property type="term" value="F:metal ion binding"/>
    <property type="evidence" value="ECO:0007669"/>
    <property type="project" value="UniProtKB-KW"/>
</dbReference>
<evidence type="ECO:0000256" key="6">
    <source>
        <dbReference type="ARBA" id="ARBA00023284"/>
    </source>
</evidence>
<dbReference type="PRINTS" id="PR00421">
    <property type="entry name" value="THIOREDOXIN"/>
</dbReference>
<feature type="site" description="Deprotonates C-terminal active site Cys" evidence="8">
    <location>
        <position position="59"/>
    </location>
</feature>
<accession>A0AAW8R063</accession>
<dbReference type="Proteomes" id="UP001249020">
    <property type="component" value="Unassembled WGS sequence"/>
</dbReference>
<keyword evidence="12" id="KW-1185">Reference proteome</keyword>
<feature type="site" description="Contributes to redox potential value" evidence="8">
    <location>
        <position position="66"/>
    </location>
</feature>
<dbReference type="InterPro" id="IPR005746">
    <property type="entry name" value="Thioredoxin"/>
</dbReference>
<proteinExistence type="inferred from homology"/>
<keyword evidence="3" id="KW-0479">Metal-binding</keyword>
<evidence type="ECO:0000313" key="11">
    <source>
        <dbReference type="EMBL" id="MDT0582139.1"/>
    </source>
</evidence>
<feature type="active site" description="Nucleophile" evidence="8">
    <location>
        <position position="65"/>
    </location>
</feature>
<evidence type="ECO:0000256" key="8">
    <source>
        <dbReference type="PIRSR" id="PIRSR000077-1"/>
    </source>
</evidence>
<dbReference type="RefSeq" id="WP_311360921.1">
    <property type="nucleotide sequence ID" value="NZ_JAVRIE010000002.1"/>
</dbReference>
<reference evidence="11 12" key="1">
    <citation type="submission" date="2023-09" db="EMBL/GenBank/DDBJ databases">
        <authorList>
            <person name="Rey-Velasco X."/>
        </authorList>
    </citation>
    <scope>NUCLEOTIDE SEQUENCE [LARGE SCALE GENOMIC DNA]</scope>
    <source>
        <strain evidence="11 12">W409</strain>
    </source>
</reference>
<dbReference type="NCBIfam" id="TIGR01068">
    <property type="entry name" value="thioredoxin"/>
    <property type="match status" value="1"/>
</dbReference>
<evidence type="ECO:0000259" key="10">
    <source>
        <dbReference type="PROSITE" id="PS51352"/>
    </source>
</evidence>
<keyword evidence="5 9" id="KW-1015">Disulfide bond</keyword>
<dbReference type="GO" id="GO:0015035">
    <property type="term" value="F:protein-disulfide reductase activity"/>
    <property type="evidence" value="ECO:0007669"/>
    <property type="project" value="UniProtKB-UniRule"/>
</dbReference>
<comment type="similarity">
    <text evidence="1">Belongs to the thioredoxin family.</text>
</comment>
<evidence type="ECO:0000256" key="4">
    <source>
        <dbReference type="ARBA" id="ARBA00022982"/>
    </source>
</evidence>
<keyword evidence="4" id="KW-0249">Electron transport</keyword>
<organism evidence="11 12">
    <name type="scientific">Brumicola blandensis</name>
    <dbReference type="NCBI Taxonomy" id="3075611"/>
    <lineage>
        <taxon>Bacteria</taxon>
        <taxon>Pseudomonadati</taxon>
        <taxon>Pseudomonadota</taxon>
        <taxon>Gammaproteobacteria</taxon>
        <taxon>Alteromonadales</taxon>
        <taxon>Alteromonadaceae</taxon>
        <taxon>Brumicola</taxon>
    </lineage>
</organism>
<dbReference type="InterPro" id="IPR013766">
    <property type="entry name" value="Thioredoxin_domain"/>
</dbReference>
<feature type="active site" description="Nucleophile" evidence="8">
    <location>
        <position position="68"/>
    </location>
</feature>
<evidence type="ECO:0000313" key="12">
    <source>
        <dbReference type="Proteomes" id="UP001249020"/>
    </source>
</evidence>
<name>A0AAW8R063_9ALTE</name>
<dbReference type="AlphaFoldDB" id="A0AAW8R063"/>
<dbReference type="PANTHER" id="PTHR45663:SF40">
    <property type="entry name" value="THIOREDOXIN 2"/>
    <property type="match status" value="1"/>
</dbReference>
<evidence type="ECO:0000256" key="3">
    <source>
        <dbReference type="ARBA" id="ARBA00022723"/>
    </source>
</evidence>
<keyword evidence="2" id="KW-0813">Transport</keyword>
<protein>
    <recommendedName>
        <fullName evidence="7">Thioredoxin</fullName>
    </recommendedName>
</protein>
<dbReference type="Pfam" id="PF00085">
    <property type="entry name" value="Thioredoxin"/>
    <property type="match status" value="1"/>
</dbReference>
<dbReference type="NCBIfam" id="NF008229">
    <property type="entry name" value="PRK10996.1"/>
    <property type="match status" value="1"/>
</dbReference>
<feature type="site" description="Contributes to redox potential value" evidence="8">
    <location>
        <position position="67"/>
    </location>
</feature>
<dbReference type="InterPro" id="IPR017937">
    <property type="entry name" value="Thioredoxin_CS"/>
</dbReference>
<evidence type="ECO:0000256" key="5">
    <source>
        <dbReference type="ARBA" id="ARBA00023157"/>
    </source>
</evidence>
<evidence type="ECO:0000256" key="7">
    <source>
        <dbReference type="NCBIfam" id="TIGR01068"/>
    </source>
</evidence>
<evidence type="ECO:0000256" key="1">
    <source>
        <dbReference type="ARBA" id="ARBA00008987"/>
    </source>
</evidence>
<dbReference type="PROSITE" id="PS00194">
    <property type="entry name" value="THIOREDOXIN_1"/>
    <property type="match status" value="1"/>
</dbReference>
<dbReference type="GO" id="GO:0005829">
    <property type="term" value="C:cytosol"/>
    <property type="evidence" value="ECO:0007669"/>
    <property type="project" value="TreeGrafter"/>
</dbReference>
<evidence type="ECO:0000256" key="9">
    <source>
        <dbReference type="PIRSR" id="PIRSR000077-4"/>
    </source>
</evidence>
<evidence type="ECO:0000256" key="2">
    <source>
        <dbReference type="ARBA" id="ARBA00022448"/>
    </source>
</evidence>
<dbReference type="InterPro" id="IPR049299">
    <property type="entry name" value="Thio2_N"/>
</dbReference>
<dbReference type="InterPro" id="IPR036249">
    <property type="entry name" value="Thioredoxin-like_sf"/>
</dbReference>
<dbReference type="Gene3D" id="3.40.30.10">
    <property type="entry name" value="Glutaredoxin"/>
    <property type="match status" value="1"/>
</dbReference>
<dbReference type="PANTHER" id="PTHR45663">
    <property type="entry name" value="GEO12009P1"/>
    <property type="match status" value="1"/>
</dbReference>